<protein>
    <submittedName>
        <fullName evidence="7">Monosaccharide ABC transporter membrane protein,CUT2 family (TC 3.A.1.2.-)</fullName>
    </submittedName>
</protein>
<keyword evidence="3 6" id="KW-0812">Transmembrane</keyword>
<evidence type="ECO:0000256" key="4">
    <source>
        <dbReference type="ARBA" id="ARBA00022989"/>
    </source>
</evidence>
<dbReference type="Proteomes" id="UP000014227">
    <property type="component" value="Chromosome I"/>
</dbReference>
<dbReference type="AlphaFoldDB" id="S0EXC9"/>
<evidence type="ECO:0000313" key="7">
    <source>
        <dbReference type="EMBL" id="CCW34443.1"/>
    </source>
</evidence>
<keyword evidence="8" id="KW-1185">Reference proteome</keyword>
<gene>
    <name evidence="7" type="ORF">CCALI_00617</name>
</gene>
<dbReference type="RefSeq" id="WP_016482005.1">
    <property type="nucleotide sequence ID" value="NC_021487.1"/>
</dbReference>
<feature type="transmembrane region" description="Helical" evidence="6">
    <location>
        <begin position="155"/>
        <end position="172"/>
    </location>
</feature>
<evidence type="ECO:0000256" key="3">
    <source>
        <dbReference type="ARBA" id="ARBA00022692"/>
    </source>
</evidence>
<dbReference type="EMBL" id="HF951689">
    <property type="protein sequence ID" value="CCW34443.1"/>
    <property type="molecule type" value="Genomic_DNA"/>
</dbReference>
<evidence type="ECO:0000256" key="5">
    <source>
        <dbReference type="ARBA" id="ARBA00023136"/>
    </source>
</evidence>
<keyword evidence="2" id="KW-1003">Cell membrane</keyword>
<name>S0EXC9_CHTCT</name>
<dbReference type="Pfam" id="PF02653">
    <property type="entry name" value="BPD_transp_2"/>
    <property type="match status" value="1"/>
</dbReference>
<dbReference type="KEGG" id="ccz:CCALI_00617"/>
<accession>S0EXC9</accession>
<proteinExistence type="predicted"/>
<dbReference type="STRING" id="454171.CP488_00537"/>
<evidence type="ECO:0000313" key="8">
    <source>
        <dbReference type="Proteomes" id="UP000014227"/>
    </source>
</evidence>
<reference evidence="8" key="1">
    <citation type="submission" date="2013-03" db="EMBL/GenBank/DDBJ databases">
        <title>Genome sequence of Chthonomonas calidirosea, the first sequenced genome from the Armatimonadetes phylum (formally candidate division OP10).</title>
        <authorList>
            <person name="Lee K.C.Y."/>
            <person name="Morgan X.C."/>
            <person name="Dunfield P.F."/>
            <person name="Tamas I."/>
            <person name="Houghton K.M."/>
            <person name="Vyssotski M."/>
            <person name="Ryan J.L.J."/>
            <person name="Lagutin K."/>
            <person name="McDonald I.R."/>
            <person name="Stott M.B."/>
        </authorList>
    </citation>
    <scope>NUCLEOTIDE SEQUENCE [LARGE SCALE GENOMIC DNA]</scope>
    <source>
        <strain evidence="8">DSM 23976 / ICMP 18418 / T49</strain>
    </source>
</reference>
<dbReference type="PANTHER" id="PTHR32196">
    <property type="entry name" value="ABC TRANSPORTER PERMEASE PROTEIN YPHD-RELATED-RELATED"/>
    <property type="match status" value="1"/>
</dbReference>
<feature type="transmembrane region" description="Helical" evidence="6">
    <location>
        <begin position="12"/>
        <end position="31"/>
    </location>
</feature>
<dbReference type="HOGENOM" id="CLU_028880_3_3_0"/>
<keyword evidence="4 6" id="KW-1133">Transmembrane helix</keyword>
<evidence type="ECO:0000256" key="2">
    <source>
        <dbReference type="ARBA" id="ARBA00022475"/>
    </source>
</evidence>
<sequence length="313" mass="32853">MLTARKAPRELPVLLLLLITLLIMGIFVPAFRTESNLTALGESAAYTGILACGEALPLFTAGLDISVGSTLALSSCSAASVLMLGWPWPIAVAMGLFAGACAGWFNGMLVTWRRMPPILATLATFLIFRHGAGILTHDHSYGPFPHAFNRIGSGWVPVLLLIAVTLLFTVLVQRATFGRWLLSIGGNEMAARLSAVPIEKIKRRAYLLCGLCAGLAGLIVMAFNNATQASVGQGTELDAIAACVVGGTRITGGEGSVIGAALGAVLLALLRDAFVLTGRPVSEYGVITGGVILLTAILERLRRANTNLQEETV</sequence>
<keyword evidence="5 6" id="KW-0472">Membrane</keyword>
<feature type="transmembrane region" description="Helical" evidence="6">
    <location>
        <begin position="281"/>
        <end position="298"/>
    </location>
</feature>
<comment type="subcellular location">
    <subcellularLocation>
        <location evidence="1">Cell membrane</location>
        <topology evidence="1">Multi-pass membrane protein</topology>
    </subcellularLocation>
</comment>
<feature type="transmembrane region" description="Helical" evidence="6">
    <location>
        <begin position="86"/>
        <end position="105"/>
    </location>
</feature>
<dbReference type="eggNOG" id="COG1172">
    <property type="taxonomic scope" value="Bacteria"/>
</dbReference>
<dbReference type="CDD" id="cd06579">
    <property type="entry name" value="TM_PBP1_transp_AraH_like"/>
    <property type="match status" value="1"/>
</dbReference>
<dbReference type="GO" id="GO:0022857">
    <property type="term" value="F:transmembrane transporter activity"/>
    <property type="evidence" value="ECO:0007669"/>
    <property type="project" value="InterPro"/>
</dbReference>
<dbReference type="PATRIC" id="fig|1303518.3.peg.620"/>
<feature type="transmembrane region" description="Helical" evidence="6">
    <location>
        <begin position="117"/>
        <end position="135"/>
    </location>
</feature>
<dbReference type="InParanoid" id="S0EXC9"/>
<feature type="transmembrane region" description="Helical" evidence="6">
    <location>
        <begin position="205"/>
        <end position="223"/>
    </location>
</feature>
<evidence type="ECO:0000256" key="6">
    <source>
        <dbReference type="SAM" id="Phobius"/>
    </source>
</evidence>
<dbReference type="GO" id="GO:0005886">
    <property type="term" value="C:plasma membrane"/>
    <property type="evidence" value="ECO:0007669"/>
    <property type="project" value="UniProtKB-SubCell"/>
</dbReference>
<organism evidence="7 8">
    <name type="scientific">Chthonomonas calidirosea (strain DSM 23976 / ICMP 18418 / T49)</name>
    <dbReference type="NCBI Taxonomy" id="1303518"/>
    <lineage>
        <taxon>Bacteria</taxon>
        <taxon>Bacillati</taxon>
        <taxon>Armatimonadota</taxon>
        <taxon>Chthonomonadia</taxon>
        <taxon>Chthonomonadales</taxon>
        <taxon>Chthonomonadaceae</taxon>
        <taxon>Chthonomonas</taxon>
    </lineage>
</organism>
<evidence type="ECO:0000256" key="1">
    <source>
        <dbReference type="ARBA" id="ARBA00004651"/>
    </source>
</evidence>
<dbReference type="InterPro" id="IPR001851">
    <property type="entry name" value="ABC_transp_permease"/>
</dbReference>